<evidence type="ECO:0000313" key="4">
    <source>
        <dbReference type="Proteomes" id="UP000465112"/>
    </source>
</evidence>
<accession>A0A6A5F737</accession>
<evidence type="ECO:0008006" key="5">
    <source>
        <dbReference type="Google" id="ProtNLM"/>
    </source>
</evidence>
<proteinExistence type="predicted"/>
<dbReference type="AlphaFoldDB" id="A0A6A5F737"/>
<dbReference type="Proteomes" id="UP000465112">
    <property type="component" value="Chromosome 7"/>
</dbReference>
<feature type="transmembrane region" description="Helical" evidence="1">
    <location>
        <begin position="69"/>
        <end position="94"/>
    </location>
</feature>
<sequence>MTAHLNHLKMMRLLFLCLLLMLPAATAVSKDIEGSADEDLDDEDFEQTEIPKLGAAADKNTGLKEEQTITTIVIIVAVVALALSVAVIVAIVLVRRHKYNRQQGIYSVPTEQDQKGAV</sequence>
<comment type="caution">
    <text evidence="3">The sequence shown here is derived from an EMBL/GenBank/DDBJ whole genome shotgun (WGS) entry which is preliminary data.</text>
</comment>
<dbReference type="EMBL" id="VHII01000007">
    <property type="protein sequence ID" value="KAF1387768.1"/>
    <property type="molecule type" value="Genomic_DNA"/>
</dbReference>
<name>A0A6A5F737_PERFL</name>
<gene>
    <name evidence="3" type="ORF">PFLUV_G00083380</name>
</gene>
<keyword evidence="4" id="KW-1185">Reference proteome</keyword>
<reference evidence="3 4" key="1">
    <citation type="submission" date="2019-06" db="EMBL/GenBank/DDBJ databases">
        <title>A chromosome-scale genome assembly of the European perch, Perca fluviatilis.</title>
        <authorList>
            <person name="Roques C."/>
            <person name="Zahm M."/>
            <person name="Cabau C."/>
            <person name="Klopp C."/>
            <person name="Bouchez O."/>
            <person name="Donnadieu C."/>
            <person name="Kuhl H."/>
            <person name="Gislard M."/>
            <person name="Guendouz S."/>
            <person name="Journot L."/>
            <person name="Haffray P."/>
            <person name="Bestin A."/>
            <person name="Morvezen R."/>
            <person name="Feron R."/>
            <person name="Wen M."/>
            <person name="Jouanno E."/>
            <person name="Herpin A."/>
            <person name="Schartl M."/>
            <person name="Postlethwait J."/>
            <person name="Schaerlinger B."/>
            <person name="Chardard D."/>
            <person name="Lecocq T."/>
            <person name="Poncet C."/>
            <person name="Jaffrelo L."/>
            <person name="Lampietro C."/>
            <person name="Guiguen Y."/>
        </authorList>
    </citation>
    <scope>NUCLEOTIDE SEQUENCE [LARGE SCALE GENOMIC DNA]</scope>
    <source>
        <tissue evidence="3">Blood</tissue>
    </source>
</reference>
<keyword evidence="1" id="KW-0812">Transmembrane</keyword>
<protein>
    <recommendedName>
        <fullName evidence="5">Syndecan/Neurexin domain-containing protein</fullName>
    </recommendedName>
</protein>
<evidence type="ECO:0000313" key="3">
    <source>
        <dbReference type="EMBL" id="KAF1387768.1"/>
    </source>
</evidence>
<dbReference type="OrthoDB" id="8962118at2759"/>
<keyword evidence="1" id="KW-0472">Membrane</keyword>
<feature type="chain" id="PRO_5025391325" description="Syndecan/Neurexin domain-containing protein" evidence="2">
    <location>
        <begin position="28"/>
        <end position="118"/>
    </location>
</feature>
<evidence type="ECO:0000256" key="2">
    <source>
        <dbReference type="SAM" id="SignalP"/>
    </source>
</evidence>
<organism evidence="3 4">
    <name type="scientific">Perca fluviatilis</name>
    <name type="common">European perch</name>
    <dbReference type="NCBI Taxonomy" id="8168"/>
    <lineage>
        <taxon>Eukaryota</taxon>
        <taxon>Metazoa</taxon>
        <taxon>Chordata</taxon>
        <taxon>Craniata</taxon>
        <taxon>Vertebrata</taxon>
        <taxon>Euteleostomi</taxon>
        <taxon>Actinopterygii</taxon>
        <taxon>Neopterygii</taxon>
        <taxon>Teleostei</taxon>
        <taxon>Neoteleostei</taxon>
        <taxon>Acanthomorphata</taxon>
        <taxon>Eupercaria</taxon>
        <taxon>Perciformes</taxon>
        <taxon>Percoidei</taxon>
        <taxon>Percidae</taxon>
        <taxon>Percinae</taxon>
        <taxon>Perca</taxon>
    </lineage>
</organism>
<keyword evidence="2" id="KW-0732">Signal</keyword>
<feature type="signal peptide" evidence="2">
    <location>
        <begin position="1"/>
        <end position="27"/>
    </location>
</feature>
<evidence type="ECO:0000256" key="1">
    <source>
        <dbReference type="SAM" id="Phobius"/>
    </source>
</evidence>
<keyword evidence="1" id="KW-1133">Transmembrane helix</keyword>